<keyword evidence="3" id="KW-0677">Repeat</keyword>
<dbReference type="HOGENOM" id="CLU_043736_0_1_2"/>
<dbReference type="InterPro" id="IPR036915">
    <property type="entry name" value="Cyclin-like_sf"/>
</dbReference>
<dbReference type="Proteomes" id="UP000008037">
    <property type="component" value="Chromosome"/>
</dbReference>
<evidence type="ECO:0000256" key="1">
    <source>
        <dbReference type="ARBA" id="ARBA00010857"/>
    </source>
</evidence>
<evidence type="ECO:0000256" key="2">
    <source>
        <dbReference type="ARBA" id="ARBA00013932"/>
    </source>
</evidence>
<dbReference type="Gene3D" id="1.10.472.170">
    <property type="match status" value="1"/>
</dbReference>
<feature type="domain" description="Cyclin-like" evidence="6">
    <location>
        <begin position="112"/>
        <end position="193"/>
    </location>
</feature>
<dbReference type="PROSITE" id="PS00782">
    <property type="entry name" value="TFIIB"/>
    <property type="match status" value="2"/>
</dbReference>
<dbReference type="FunCoup" id="K0ILN8">
    <property type="interactions" value="127"/>
</dbReference>
<dbReference type="InterPro" id="IPR000812">
    <property type="entry name" value="TFIIB"/>
</dbReference>
<name>K0ILN8_NITGG</name>
<gene>
    <name evidence="7" type="primary">tfb2</name>
    <name evidence="7" type="ordered locus">Ngar_c02310</name>
</gene>
<sequence>MCGKDQQLVTDLESGEIVCSKCGLVSSDRVQESRAEWRIFNSESNGRSRVGSPSSLAYHDMGLATVIGKENRDSSGHQLEPSMNASIQRLRTWDFRSQAHSPTKRNLMHAFSELGRLKDKLGLSDAIMEKTAYLYRKAHEKHLVRGRSTSSILAAAIYASCRELGASRTLKDVAKATDIKRKAISRSYRILVLELDIKVPLADPMKCIAKIANSAKLTEKTKRMAMDTMNDLIGKEISAGKLPMGLAATVLYMSCLANGESKTQKDIADMAGVTEVTIRNRFKDLKAKLELE</sequence>
<dbReference type="AlphaFoldDB" id="K0ILN8"/>
<dbReference type="GO" id="GO:0017025">
    <property type="term" value="F:TBP-class protein binding"/>
    <property type="evidence" value="ECO:0007669"/>
    <property type="project" value="InterPro"/>
</dbReference>
<evidence type="ECO:0000259" key="6">
    <source>
        <dbReference type="SMART" id="SM00385"/>
    </source>
</evidence>
<dbReference type="CDD" id="cd20550">
    <property type="entry name" value="CYCLIN_TFIIB_archaea_like_rpt2"/>
    <property type="match status" value="1"/>
</dbReference>
<dbReference type="PANTHER" id="PTHR11618:SF13">
    <property type="entry name" value="TRANSCRIPTION INITIATION FACTOR IIB"/>
    <property type="match status" value="1"/>
</dbReference>
<comment type="similarity">
    <text evidence="1">Belongs to the TFIIB family.</text>
</comment>
<dbReference type="PRINTS" id="PR00685">
    <property type="entry name" value="TIFACTORIIB"/>
</dbReference>
<evidence type="ECO:0000256" key="3">
    <source>
        <dbReference type="ARBA" id="ARBA00022737"/>
    </source>
</evidence>
<dbReference type="PANTHER" id="PTHR11618">
    <property type="entry name" value="TRANSCRIPTION INITIATION FACTOR IIB-RELATED"/>
    <property type="match status" value="1"/>
</dbReference>
<evidence type="ECO:0000256" key="4">
    <source>
        <dbReference type="ARBA" id="ARBA00023015"/>
    </source>
</evidence>
<protein>
    <recommendedName>
        <fullName evidence="2">Transcription initiation factor IIB</fullName>
    </recommendedName>
</protein>
<dbReference type="GO" id="GO:0070897">
    <property type="term" value="P:transcription preinitiation complex assembly"/>
    <property type="evidence" value="ECO:0007669"/>
    <property type="project" value="InterPro"/>
</dbReference>
<dbReference type="InParanoid" id="K0ILN8"/>
<dbReference type="SUPFAM" id="SSF57783">
    <property type="entry name" value="Zinc beta-ribbon"/>
    <property type="match status" value="1"/>
</dbReference>
<evidence type="ECO:0000313" key="7">
    <source>
        <dbReference type="EMBL" id="AFU57179.1"/>
    </source>
</evidence>
<keyword evidence="8" id="KW-1185">Reference proteome</keyword>
<dbReference type="Gene3D" id="1.10.472.10">
    <property type="entry name" value="Cyclin-like"/>
    <property type="match status" value="1"/>
</dbReference>
<proteinExistence type="inferred from homology"/>
<accession>K0ILN8</accession>
<dbReference type="InterPro" id="IPR013763">
    <property type="entry name" value="Cyclin-like_dom"/>
</dbReference>
<dbReference type="STRING" id="1237085.Ngar_c02310"/>
<organism evidence="7 8">
    <name type="scientific">Nitrososphaera gargensis (strain Ga9.2)</name>
    <dbReference type="NCBI Taxonomy" id="1237085"/>
    <lineage>
        <taxon>Archaea</taxon>
        <taxon>Nitrososphaerota</taxon>
        <taxon>Nitrososphaeria</taxon>
        <taxon>Nitrososphaerales</taxon>
        <taxon>Nitrososphaeraceae</taxon>
        <taxon>Nitrososphaera</taxon>
    </lineage>
</organism>
<keyword evidence="5" id="KW-0804">Transcription</keyword>
<evidence type="ECO:0000313" key="8">
    <source>
        <dbReference type="Proteomes" id="UP000008037"/>
    </source>
</evidence>
<keyword evidence="7" id="KW-0648">Protein biosynthesis</keyword>
<dbReference type="InterPro" id="IPR023486">
    <property type="entry name" value="TFIIB_CS"/>
</dbReference>
<feature type="domain" description="Cyclin-like" evidence="6">
    <location>
        <begin position="206"/>
        <end position="287"/>
    </location>
</feature>
<dbReference type="InterPro" id="IPR013150">
    <property type="entry name" value="TFIIB_cyclin"/>
</dbReference>
<dbReference type="InterPro" id="IPR013137">
    <property type="entry name" value="Znf_TFIIB"/>
</dbReference>
<dbReference type="SMART" id="SM00385">
    <property type="entry name" value="CYCLIN"/>
    <property type="match status" value="2"/>
</dbReference>
<evidence type="ECO:0000256" key="5">
    <source>
        <dbReference type="ARBA" id="ARBA00023163"/>
    </source>
</evidence>
<dbReference type="GO" id="GO:0003743">
    <property type="term" value="F:translation initiation factor activity"/>
    <property type="evidence" value="ECO:0007669"/>
    <property type="project" value="UniProtKB-KW"/>
</dbReference>
<dbReference type="FunFam" id="1.10.472.170:FF:000001">
    <property type="entry name" value="Transcription initiation factor IIB"/>
    <property type="match status" value="1"/>
</dbReference>
<dbReference type="KEGG" id="nga:Ngar_c02310"/>
<dbReference type="SUPFAM" id="SSF47954">
    <property type="entry name" value="Cyclin-like"/>
    <property type="match status" value="2"/>
</dbReference>
<dbReference type="GO" id="GO:0097550">
    <property type="term" value="C:transcription preinitiation complex"/>
    <property type="evidence" value="ECO:0007669"/>
    <property type="project" value="TreeGrafter"/>
</dbReference>
<dbReference type="EMBL" id="CP002408">
    <property type="protein sequence ID" value="AFU57179.1"/>
    <property type="molecule type" value="Genomic_DNA"/>
</dbReference>
<reference evidence="7 8" key="1">
    <citation type="journal article" date="2012" name="Environ. Microbiol.">
        <title>The genome of the ammonia-oxidizing Candidatus Nitrososphaera gargensis: insights into metabolic versatility and environmental adaptations.</title>
        <authorList>
            <person name="Spang A."/>
            <person name="Poehlein A."/>
            <person name="Offre P."/>
            <person name="Zumbragel S."/>
            <person name="Haider S."/>
            <person name="Rychlik N."/>
            <person name="Nowka B."/>
            <person name="Schmeisser C."/>
            <person name="Lebedeva E.V."/>
            <person name="Rattei T."/>
            <person name="Bohm C."/>
            <person name="Schmid M."/>
            <person name="Galushko A."/>
            <person name="Hatzenpichler R."/>
            <person name="Weinmaier T."/>
            <person name="Daniel R."/>
            <person name="Schleper C."/>
            <person name="Spieck E."/>
            <person name="Streit W."/>
            <person name="Wagner M."/>
        </authorList>
    </citation>
    <scope>NUCLEOTIDE SEQUENCE [LARGE SCALE GENOMIC DNA]</scope>
    <source>
        <strain evidence="8">Ga9.2</strain>
    </source>
</reference>
<keyword evidence="7" id="KW-0396">Initiation factor</keyword>
<dbReference type="Pfam" id="PF00382">
    <property type="entry name" value="TFIIB"/>
    <property type="match status" value="2"/>
</dbReference>
<keyword evidence="4" id="KW-0805">Transcription regulation</keyword>
<dbReference type="Pfam" id="PF08271">
    <property type="entry name" value="Zn_Ribbon_TF"/>
    <property type="match status" value="1"/>
</dbReference>